<dbReference type="Pfam" id="PF01522">
    <property type="entry name" value="Polysacc_deac_1"/>
    <property type="match status" value="1"/>
</dbReference>
<accession>A0A9D1K951</accession>
<dbReference type="InterPro" id="IPR002509">
    <property type="entry name" value="NODB_dom"/>
</dbReference>
<organism evidence="5 6">
    <name type="scientific">Candidatus Scatomorpha pullistercoris</name>
    <dbReference type="NCBI Taxonomy" id="2840929"/>
    <lineage>
        <taxon>Bacteria</taxon>
        <taxon>Bacillati</taxon>
        <taxon>Bacillota</taxon>
        <taxon>Clostridia</taxon>
        <taxon>Eubacteriales</taxon>
        <taxon>Candidatus Scatomorpha</taxon>
    </lineage>
</organism>
<evidence type="ECO:0000256" key="3">
    <source>
        <dbReference type="SAM" id="SignalP"/>
    </source>
</evidence>
<gene>
    <name evidence="5" type="ORF">IAD42_08745</name>
</gene>
<dbReference type="CDD" id="cd10918">
    <property type="entry name" value="CE4_NodB_like_5s_6s"/>
    <property type="match status" value="1"/>
</dbReference>
<proteinExistence type="predicted"/>
<reference evidence="5" key="2">
    <citation type="journal article" date="2021" name="PeerJ">
        <title>Extensive microbial diversity within the chicken gut microbiome revealed by metagenomics and culture.</title>
        <authorList>
            <person name="Gilroy R."/>
            <person name="Ravi A."/>
            <person name="Getino M."/>
            <person name="Pursley I."/>
            <person name="Horton D.L."/>
            <person name="Alikhan N.F."/>
            <person name="Baker D."/>
            <person name="Gharbi K."/>
            <person name="Hall N."/>
            <person name="Watson M."/>
            <person name="Adriaenssens E.M."/>
            <person name="Foster-Nyarko E."/>
            <person name="Jarju S."/>
            <person name="Secka A."/>
            <person name="Antonio M."/>
            <person name="Oren A."/>
            <person name="Chaudhuri R.R."/>
            <person name="La Ragione R."/>
            <person name="Hildebrand F."/>
            <person name="Pallen M.J."/>
        </authorList>
    </citation>
    <scope>NUCLEOTIDE SEQUENCE</scope>
    <source>
        <strain evidence="5">ChiHecec3B27-6122</strain>
    </source>
</reference>
<dbReference type="GO" id="GO:0016810">
    <property type="term" value="F:hydrolase activity, acting on carbon-nitrogen (but not peptide) bonds"/>
    <property type="evidence" value="ECO:0007669"/>
    <property type="project" value="InterPro"/>
</dbReference>
<dbReference type="InterPro" id="IPR011330">
    <property type="entry name" value="Glyco_hydro/deAcase_b/a-brl"/>
</dbReference>
<evidence type="ECO:0000313" key="5">
    <source>
        <dbReference type="EMBL" id="HIS98049.1"/>
    </source>
</evidence>
<sequence>MRRYVMALLLLAALLPGTARAETASLPVIMYHHVSKDASKAGDYVVTPEQLEGDLRYLRERGYTAVSLRELVEYSRGTGTLPEKPVLITFDDGQLSVLEYVLPLLEKYDMFAVAAVVGKYCDREETLEYRSPEYSYMTWAEVGELAASGRFEIASHTQDMHEESFPRRGCMPKVTETMEQYRAALNADLEAVERKIEAVTGERPFCFAYPFGFHCSEAAEVLAGRGYAVALTCEERVNVLSGEPGELMELARFNRSANENRLSFFARLGIV</sequence>
<evidence type="ECO:0000256" key="2">
    <source>
        <dbReference type="ARBA" id="ARBA00022729"/>
    </source>
</evidence>
<dbReference type="InterPro" id="IPR051398">
    <property type="entry name" value="Polysacch_Deacetylase"/>
</dbReference>
<dbReference type="SUPFAM" id="SSF88713">
    <property type="entry name" value="Glycoside hydrolase/deacetylase"/>
    <property type="match status" value="1"/>
</dbReference>
<feature type="signal peptide" evidence="3">
    <location>
        <begin position="1"/>
        <end position="21"/>
    </location>
</feature>
<protein>
    <submittedName>
        <fullName evidence="5">Polysaccharide deacetylase family protein</fullName>
    </submittedName>
</protein>
<reference evidence="5" key="1">
    <citation type="submission" date="2020-10" db="EMBL/GenBank/DDBJ databases">
        <authorList>
            <person name="Gilroy R."/>
        </authorList>
    </citation>
    <scope>NUCLEOTIDE SEQUENCE</scope>
    <source>
        <strain evidence="5">ChiHecec3B27-6122</strain>
    </source>
</reference>
<evidence type="ECO:0000259" key="4">
    <source>
        <dbReference type="PROSITE" id="PS51677"/>
    </source>
</evidence>
<dbReference type="PROSITE" id="PS51677">
    <property type="entry name" value="NODB"/>
    <property type="match status" value="1"/>
</dbReference>
<feature type="domain" description="NodB homology" evidence="4">
    <location>
        <begin position="84"/>
        <end position="271"/>
    </location>
</feature>
<keyword evidence="2 3" id="KW-0732">Signal</keyword>
<evidence type="ECO:0000313" key="6">
    <source>
        <dbReference type="Proteomes" id="UP000886876"/>
    </source>
</evidence>
<dbReference type="Proteomes" id="UP000886876">
    <property type="component" value="Unassembled WGS sequence"/>
</dbReference>
<dbReference type="Gene3D" id="3.20.20.370">
    <property type="entry name" value="Glycoside hydrolase/deacetylase"/>
    <property type="match status" value="1"/>
</dbReference>
<evidence type="ECO:0000256" key="1">
    <source>
        <dbReference type="ARBA" id="ARBA00004613"/>
    </source>
</evidence>
<feature type="chain" id="PRO_5039195557" evidence="3">
    <location>
        <begin position="22"/>
        <end position="271"/>
    </location>
</feature>
<dbReference type="EMBL" id="DVJS01000218">
    <property type="protein sequence ID" value="HIS98049.1"/>
    <property type="molecule type" value="Genomic_DNA"/>
</dbReference>
<dbReference type="GO" id="GO:0005975">
    <property type="term" value="P:carbohydrate metabolic process"/>
    <property type="evidence" value="ECO:0007669"/>
    <property type="project" value="InterPro"/>
</dbReference>
<comment type="caution">
    <text evidence="5">The sequence shown here is derived from an EMBL/GenBank/DDBJ whole genome shotgun (WGS) entry which is preliminary data.</text>
</comment>
<comment type="subcellular location">
    <subcellularLocation>
        <location evidence="1">Secreted</location>
    </subcellularLocation>
</comment>
<dbReference type="AlphaFoldDB" id="A0A9D1K951"/>
<dbReference type="PANTHER" id="PTHR34216:SF3">
    <property type="entry name" value="POLY-BETA-1,6-N-ACETYL-D-GLUCOSAMINE N-DEACETYLASE"/>
    <property type="match status" value="1"/>
</dbReference>
<name>A0A9D1K951_9FIRM</name>
<dbReference type="PANTHER" id="PTHR34216">
    <property type="match status" value="1"/>
</dbReference>
<dbReference type="GO" id="GO:0005576">
    <property type="term" value="C:extracellular region"/>
    <property type="evidence" value="ECO:0007669"/>
    <property type="project" value="UniProtKB-SubCell"/>
</dbReference>